<evidence type="ECO:0000259" key="2">
    <source>
        <dbReference type="Pfam" id="PF25583"/>
    </source>
</evidence>
<protein>
    <submittedName>
        <fullName evidence="3">WYL domain-containing protein</fullName>
    </submittedName>
</protein>
<dbReference type="Proteomes" id="UP000279089">
    <property type="component" value="Unassembled WGS sequence"/>
</dbReference>
<feature type="domain" description="WYL" evidence="1">
    <location>
        <begin position="154"/>
        <end position="220"/>
    </location>
</feature>
<keyword evidence="4" id="KW-1185">Reference proteome</keyword>
<evidence type="ECO:0000313" key="4">
    <source>
        <dbReference type="Proteomes" id="UP000279089"/>
    </source>
</evidence>
<dbReference type="Pfam" id="PF13280">
    <property type="entry name" value="WYL"/>
    <property type="match status" value="1"/>
</dbReference>
<proteinExistence type="predicted"/>
<gene>
    <name evidence="3" type="ORF">EG028_20805</name>
</gene>
<feature type="domain" description="WCX" evidence="2">
    <location>
        <begin position="253"/>
        <end position="330"/>
    </location>
</feature>
<dbReference type="PROSITE" id="PS52050">
    <property type="entry name" value="WYL"/>
    <property type="match status" value="1"/>
</dbReference>
<reference evidence="4" key="1">
    <citation type="submission" date="2018-11" db="EMBL/GenBank/DDBJ databases">
        <title>Chitinophaga lutea sp.nov., isolate from arsenic contaminated soil.</title>
        <authorList>
            <person name="Zong Y."/>
        </authorList>
    </citation>
    <scope>NUCLEOTIDE SEQUENCE [LARGE SCALE GENOMIC DNA]</scope>
    <source>
        <strain evidence="4">YLT18</strain>
    </source>
</reference>
<evidence type="ECO:0000259" key="1">
    <source>
        <dbReference type="Pfam" id="PF13280"/>
    </source>
</evidence>
<comment type="caution">
    <text evidence="3">The sequence shown here is derived from an EMBL/GenBank/DDBJ whole genome shotgun (WGS) entry which is preliminary data.</text>
</comment>
<dbReference type="RefSeq" id="WP_120518213.1">
    <property type="nucleotide sequence ID" value="NZ_QXZY01000012.1"/>
</dbReference>
<dbReference type="PANTHER" id="PTHR34580">
    <property type="match status" value="1"/>
</dbReference>
<dbReference type="Pfam" id="PF25583">
    <property type="entry name" value="WCX"/>
    <property type="match status" value="1"/>
</dbReference>
<name>A0A3N4M6S6_9BACT</name>
<accession>A0A3N4M6S6</accession>
<organism evidence="3 4">
    <name type="scientific">Chitinophaga barathri</name>
    <dbReference type="NCBI Taxonomy" id="1647451"/>
    <lineage>
        <taxon>Bacteria</taxon>
        <taxon>Pseudomonadati</taxon>
        <taxon>Bacteroidota</taxon>
        <taxon>Chitinophagia</taxon>
        <taxon>Chitinophagales</taxon>
        <taxon>Chitinophagaceae</taxon>
        <taxon>Chitinophaga</taxon>
    </lineage>
</organism>
<sequence length="335" mass="39031">MPKNKDALSRYRWLDERFRNKRLPKPSLEDLVAFVSDKMDKSIAVRTIQKDIEDMRNDAELNYFAPIVYDRGKRAYHYSDENFSISNSPIDEADLQGLEVAIGILEQFRNLPVIQRFEDAILKIAASLKMNRQQLENRGLIKFSRGSQYKGAELIPEIVDAIKNLEVIRIAYQSFDRSEPKEHWVEPYHLREYNHRFYLIGKSQKAKGGTLLTFALDRVVKLWPTDKHFDEKNFDDASYFQHAIGITVSEGEPEEIILSYTPHQGKYVKTQPLHSSQQVLIDNEEECRIKLNIVVNHELIMLLLSNGSRVKVLQPQHLADRVRDEASEMLKKYKP</sequence>
<dbReference type="EMBL" id="RMBX01000012">
    <property type="protein sequence ID" value="RPD39062.1"/>
    <property type="molecule type" value="Genomic_DNA"/>
</dbReference>
<dbReference type="AlphaFoldDB" id="A0A3N4M6S6"/>
<dbReference type="OrthoDB" id="43316at2"/>
<dbReference type="InterPro" id="IPR051534">
    <property type="entry name" value="CBASS_pafABC_assoc_protein"/>
</dbReference>
<dbReference type="PANTHER" id="PTHR34580:SF9">
    <property type="entry name" value="SLL5097 PROTEIN"/>
    <property type="match status" value="1"/>
</dbReference>
<dbReference type="InterPro" id="IPR057727">
    <property type="entry name" value="WCX_dom"/>
</dbReference>
<evidence type="ECO:0000313" key="3">
    <source>
        <dbReference type="EMBL" id="RPD39062.1"/>
    </source>
</evidence>
<dbReference type="InterPro" id="IPR026881">
    <property type="entry name" value="WYL_dom"/>
</dbReference>